<dbReference type="InterPro" id="IPR029058">
    <property type="entry name" value="AB_hydrolase_fold"/>
</dbReference>
<keyword evidence="3" id="KW-1185">Reference proteome</keyword>
<dbReference type="Pfam" id="PF00561">
    <property type="entry name" value="Abhydrolase_1"/>
    <property type="match status" value="1"/>
</dbReference>
<sequence length="306" mass="33557">MDADVKATDGRCLRYEVAGDGAPVFLMHGTPGSRLGPRPRDSVLYRLGVRLISYDRPGYGGSDRDPGRSVASCAADVAAIADDLGIDMFAVVGRSGGGPHAMAAAALLPDRVTRAAVLVSLRPSDADDIDWYAGMNSANVREFSAARHDELKLVESLRLLADRTRRSPVSLLDSLRGQVTGPDRRVVRDVTFERLLLETYAEAMRAGPWGWIDDNLALRRDWGFKLSEITQRVRLWHGADDNVVPAGHTRWLAERIPRAEFEIQTETAHFGAMEILPDILSWLAAEDEPELVGARAPARRPLVAEV</sequence>
<evidence type="ECO:0000313" key="3">
    <source>
        <dbReference type="Proteomes" id="UP001596548"/>
    </source>
</evidence>
<dbReference type="PANTHER" id="PTHR43433:SF10">
    <property type="entry name" value="AB HYDROLASE-1 DOMAIN-CONTAINING PROTEIN"/>
    <property type="match status" value="1"/>
</dbReference>
<comment type="caution">
    <text evidence="2">The sequence shown here is derived from an EMBL/GenBank/DDBJ whole genome shotgun (WGS) entry which is preliminary data.</text>
</comment>
<accession>A0ABW2HP97</accession>
<gene>
    <name evidence="2" type="ORF">ACFQS1_13115</name>
</gene>
<dbReference type="EMBL" id="JBHTBJ010000007">
    <property type="protein sequence ID" value="MFC7274930.1"/>
    <property type="molecule type" value="Genomic_DNA"/>
</dbReference>
<dbReference type="PANTHER" id="PTHR43433">
    <property type="entry name" value="HYDROLASE, ALPHA/BETA FOLD FAMILY PROTEIN"/>
    <property type="match status" value="1"/>
</dbReference>
<protein>
    <submittedName>
        <fullName evidence="2">Alpha/beta fold hydrolase</fullName>
    </submittedName>
</protein>
<dbReference type="Proteomes" id="UP001596548">
    <property type="component" value="Unassembled WGS sequence"/>
</dbReference>
<dbReference type="SUPFAM" id="SSF53474">
    <property type="entry name" value="alpha/beta-Hydrolases"/>
    <property type="match status" value="1"/>
</dbReference>
<dbReference type="InterPro" id="IPR000073">
    <property type="entry name" value="AB_hydrolase_1"/>
</dbReference>
<name>A0ABW2HP97_9ACTN</name>
<reference evidence="3" key="1">
    <citation type="journal article" date="2019" name="Int. J. Syst. Evol. Microbiol.">
        <title>The Global Catalogue of Microorganisms (GCM) 10K type strain sequencing project: providing services to taxonomists for standard genome sequencing and annotation.</title>
        <authorList>
            <consortium name="The Broad Institute Genomics Platform"/>
            <consortium name="The Broad Institute Genome Sequencing Center for Infectious Disease"/>
            <person name="Wu L."/>
            <person name="Ma J."/>
        </authorList>
    </citation>
    <scope>NUCLEOTIDE SEQUENCE [LARGE SCALE GENOMIC DNA]</scope>
    <source>
        <strain evidence="3">XZYJT-10</strain>
    </source>
</reference>
<dbReference type="RefSeq" id="WP_378967461.1">
    <property type="nucleotide sequence ID" value="NZ_JBHTBJ010000007.1"/>
</dbReference>
<proteinExistence type="predicted"/>
<evidence type="ECO:0000259" key="1">
    <source>
        <dbReference type="Pfam" id="PF00561"/>
    </source>
</evidence>
<dbReference type="InterPro" id="IPR050471">
    <property type="entry name" value="AB_hydrolase"/>
</dbReference>
<keyword evidence="2" id="KW-0378">Hydrolase</keyword>
<dbReference type="GO" id="GO:0016787">
    <property type="term" value="F:hydrolase activity"/>
    <property type="evidence" value="ECO:0007669"/>
    <property type="project" value="UniProtKB-KW"/>
</dbReference>
<organism evidence="2 3">
    <name type="scientific">Paractinoplanes rhizophilus</name>
    <dbReference type="NCBI Taxonomy" id="1416877"/>
    <lineage>
        <taxon>Bacteria</taxon>
        <taxon>Bacillati</taxon>
        <taxon>Actinomycetota</taxon>
        <taxon>Actinomycetes</taxon>
        <taxon>Micromonosporales</taxon>
        <taxon>Micromonosporaceae</taxon>
        <taxon>Paractinoplanes</taxon>
    </lineage>
</organism>
<feature type="domain" description="AB hydrolase-1" evidence="1">
    <location>
        <begin position="23"/>
        <end position="272"/>
    </location>
</feature>
<dbReference type="PRINTS" id="PR00111">
    <property type="entry name" value="ABHYDROLASE"/>
</dbReference>
<evidence type="ECO:0000313" key="2">
    <source>
        <dbReference type="EMBL" id="MFC7274930.1"/>
    </source>
</evidence>
<dbReference type="Gene3D" id="3.40.50.1820">
    <property type="entry name" value="alpha/beta hydrolase"/>
    <property type="match status" value="1"/>
</dbReference>